<dbReference type="Pfam" id="PF19651">
    <property type="entry name" value="DUF6154"/>
    <property type="match status" value="1"/>
</dbReference>
<keyword evidence="2" id="KW-1185">Reference proteome</keyword>
<gene>
    <name evidence="1" type="ORF">EDD72_1274</name>
</gene>
<reference evidence="1 2" key="1">
    <citation type="submission" date="2019-03" db="EMBL/GenBank/DDBJ databases">
        <title>Genomic Encyclopedia of Type Strains, Phase IV (KMG-IV): sequencing the most valuable type-strain genomes for metagenomic binning, comparative biology and taxonomic classification.</title>
        <authorList>
            <person name="Goeker M."/>
        </authorList>
    </citation>
    <scope>NUCLEOTIDE SEQUENCE [LARGE SCALE GENOMIC DNA]</scope>
    <source>
        <strain evidence="1 2">DSM 23802</strain>
    </source>
</reference>
<evidence type="ECO:0008006" key="3">
    <source>
        <dbReference type="Google" id="ProtNLM"/>
    </source>
</evidence>
<dbReference type="RefSeq" id="WP_132770552.1">
    <property type="nucleotide sequence ID" value="NZ_SMAB01000027.1"/>
</dbReference>
<dbReference type="OrthoDB" id="2381948at2"/>
<dbReference type="AlphaFoldDB" id="A0A4R3K6M0"/>
<accession>A0A4R3K6M0</accession>
<comment type="caution">
    <text evidence="1">The sequence shown here is derived from an EMBL/GenBank/DDBJ whole genome shotgun (WGS) entry which is preliminary data.</text>
</comment>
<evidence type="ECO:0000313" key="2">
    <source>
        <dbReference type="Proteomes" id="UP000295788"/>
    </source>
</evidence>
<dbReference type="EMBL" id="SMAB01000027">
    <property type="protein sequence ID" value="TCS78460.1"/>
    <property type="molecule type" value="Genomic_DNA"/>
</dbReference>
<evidence type="ECO:0000313" key="1">
    <source>
        <dbReference type="EMBL" id="TCS78460.1"/>
    </source>
</evidence>
<protein>
    <recommendedName>
        <fullName evidence="3">Cytosolic protein</fullName>
    </recommendedName>
</protein>
<organism evidence="1 2">
    <name type="scientific">Tepidibacillus fermentans</name>
    <dbReference type="NCBI Taxonomy" id="1281767"/>
    <lineage>
        <taxon>Bacteria</taxon>
        <taxon>Bacillati</taxon>
        <taxon>Bacillota</taxon>
        <taxon>Bacilli</taxon>
        <taxon>Bacillales</taxon>
        <taxon>Bacillaceae</taxon>
        <taxon>Tepidibacillus</taxon>
    </lineage>
</organism>
<name>A0A4R3K6M0_9BACI</name>
<dbReference type="Proteomes" id="UP000295788">
    <property type="component" value="Unassembled WGS sequence"/>
</dbReference>
<sequence>MRFVNELYQMYRNHLTGDEEDAVALVLHILQEHSKEDILKMIQEMEEDEILQMFAMYLIESLKFKMAQEGVGDQGFKPQPSPNRYH</sequence>
<proteinExistence type="predicted"/>
<dbReference type="InterPro" id="IPR046152">
    <property type="entry name" value="DUF6154"/>
</dbReference>